<dbReference type="Proteomes" id="UP000034293">
    <property type="component" value="Unassembled WGS sequence"/>
</dbReference>
<reference evidence="1 2" key="1">
    <citation type="journal article" date="2015" name="Nature">
        <title>rRNA introns, odd ribosomes, and small enigmatic genomes across a large radiation of phyla.</title>
        <authorList>
            <person name="Brown C.T."/>
            <person name="Hug L.A."/>
            <person name="Thomas B.C."/>
            <person name="Sharon I."/>
            <person name="Castelle C.J."/>
            <person name="Singh A."/>
            <person name="Wilkins M.J."/>
            <person name="Williams K.H."/>
            <person name="Banfield J.F."/>
        </authorList>
    </citation>
    <scope>NUCLEOTIDE SEQUENCE [LARGE SCALE GENOMIC DNA]</scope>
</reference>
<comment type="caution">
    <text evidence="1">The sequence shown here is derived from an EMBL/GenBank/DDBJ whole genome shotgun (WGS) entry which is preliminary data.</text>
</comment>
<gene>
    <name evidence="1" type="ORF">UU02_C0057G0010</name>
</gene>
<organism evidence="1 2">
    <name type="scientific">Candidatus Woesebacteria bacterium GW2011_GWA1_40_43</name>
    <dbReference type="NCBI Taxonomy" id="1618553"/>
    <lineage>
        <taxon>Bacteria</taxon>
        <taxon>Candidatus Woeseibacteriota</taxon>
    </lineage>
</organism>
<proteinExistence type="predicted"/>
<protein>
    <submittedName>
        <fullName evidence="1">Uncharacterized protein</fullName>
    </submittedName>
</protein>
<evidence type="ECO:0000313" key="2">
    <source>
        <dbReference type="Proteomes" id="UP000034293"/>
    </source>
</evidence>
<evidence type="ECO:0000313" key="1">
    <source>
        <dbReference type="EMBL" id="KKR61572.1"/>
    </source>
</evidence>
<dbReference type="EMBL" id="LBZA01000057">
    <property type="protein sequence ID" value="KKR61572.1"/>
    <property type="molecule type" value="Genomic_DNA"/>
</dbReference>
<dbReference type="AlphaFoldDB" id="A0A0G0VFQ9"/>
<name>A0A0G0VFQ9_9BACT</name>
<sequence length="80" mass="8863">MDKPIIFGGVGEKSQKLTGFLAVLDLMIYNRGESVSFSTPIVFTNDIPSNGFSLLGEIGFFDHLGQISFFYKRGKINLEV</sequence>
<accession>A0A0G0VFQ9</accession>